<dbReference type="AlphaFoldDB" id="A0A179BHK5"/>
<sequence>MSRSRAIDLHAVLLFSIVLSEHDAEKCARFLDTIVLQLFPESGRGRSMPAGDQIAFPMGNIMLYIEKTTGL</sequence>
<name>A0A179BHK5_RHILE</name>
<reference evidence="1" key="1">
    <citation type="submission" date="2016-04" db="EMBL/GenBank/DDBJ databases">
        <title>Fast-growing isolate from the root nodules of Vavilovia formosa.</title>
        <authorList>
            <person name="Kimeklis A."/>
            <person name="Safronova V."/>
            <person name="Belimov A."/>
            <person name="Andronov E."/>
        </authorList>
    </citation>
    <scope>NUCLEOTIDE SEQUENCE [LARGE SCALE GENOMIC DNA]</scope>
    <source>
        <strain evidence="1">Vaf-46</strain>
    </source>
</reference>
<accession>A0A179BHK5</accession>
<proteinExistence type="predicted"/>
<dbReference type="EMBL" id="LWBS01000417">
    <property type="protein sequence ID" value="OAP90813.1"/>
    <property type="molecule type" value="Genomic_DNA"/>
</dbReference>
<protein>
    <submittedName>
        <fullName evidence="1">Uncharacterized protein</fullName>
    </submittedName>
</protein>
<comment type="caution">
    <text evidence="1">The sequence shown here is derived from an EMBL/GenBank/DDBJ whole genome shotgun (WGS) entry which is preliminary data.</text>
</comment>
<gene>
    <name evidence="1" type="ORF">A4U53_04555</name>
</gene>
<evidence type="ECO:0000313" key="1">
    <source>
        <dbReference type="EMBL" id="OAP90813.1"/>
    </source>
</evidence>
<organism evidence="1">
    <name type="scientific">Rhizobium leguminosarum</name>
    <dbReference type="NCBI Taxonomy" id="384"/>
    <lineage>
        <taxon>Bacteria</taxon>
        <taxon>Pseudomonadati</taxon>
        <taxon>Pseudomonadota</taxon>
        <taxon>Alphaproteobacteria</taxon>
        <taxon>Hyphomicrobiales</taxon>
        <taxon>Rhizobiaceae</taxon>
        <taxon>Rhizobium/Agrobacterium group</taxon>
        <taxon>Rhizobium</taxon>
    </lineage>
</organism>